<evidence type="ECO:0000313" key="3">
    <source>
        <dbReference type="Proteomes" id="UP001375240"/>
    </source>
</evidence>
<keyword evidence="3" id="KW-1185">Reference proteome</keyword>
<protein>
    <recommendedName>
        <fullName evidence="1">Aminoglycoside phosphotransferase domain-containing protein</fullName>
    </recommendedName>
</protein>
<dbReference type="Pfam" id="PF01636">
    <property type="entry name" value="APH"/>
    <property type="match status" value="1"/>
</dbReference>
<dbReference type="SUPFAM" id="SSF56112">
    <property type="entry name" value="Protein kinase-like (PK-like)"/>
    <property type="match status" value="1"/>
</dbReference>
<organism evidence="2 3">
    <name type="scientific">Orbilia brochopaga</name>
    <dbReference type="NCBI Taxonomy" id="3140254"/>
    <lineage>
        <taxon>Eukaryota</taxon>
        <taxon>Fungi</taxon>
        <taxon>Dikarya</taxon>
        <taxon>Ascomycota</taxon>
        <taxon>Pezizomycotina</taxon>
        <taxon>Orbiliomycetes</taxon>
        <taxon>Orbiliales</taxon>
        <taxon>Orbiliaceae</taxon>
        <taxon>Orbilia</taxon>
    </lineage>
</organism>
<dbReference type="AlphaFoldDB" id="A0AAV9UZT6"/>
<evidence type="ECO:0000259" key="1">
    <source>
        <dbReference type="Pfam" id="PF01636"/>
    </source>
</evidence>
<sequence>MEPPLSRFQLPYFRDPKELPAPLPSVAEIRASTDLIKGHDGWKKVVRIREHFIVKYAASLSPTEGENLLFVEKHLVRISTPKLYAMWKDSNDGTFYIIMEYLPGETLDSLWPKLTEPEKDSILSKLRHALQQMRALPPPFATIFGSVSGGHIMHHLFAMTDYPPNISGPFDNEHDFIMGLINKVRVDAKDNKSKRLEYLAGFYEKQLLPEFTKNEANHASTFTHSDLQRKNILVRFGHDLQYIEISILDWEVAGWYPRYWEYVSAFFGFQWDDWPEELATILDPWPSETAMMKMLYQTLWF</sequence>
<comment type="caution">
    <text evidence="2">The sequence shown here is derived from an EMBL/GenBank/DDBJ whole genome shotgun (WGS) entry which is preliminary data.</text>
</comment>
<dbReference type="InterPro" id="IPR002575">
    <property type="entry name" value="Aminoglycoside_PTrfase"/>
</dbReference>
<dbReference type="Gene3D" id="3.90.1200.10">
    <property type="match status" value="1"/>
</dbReference>
<name>A0AAV9UZT6_9PEZI</name>
<accession>A0AAV9UZT6</accession>
<dbReference type="PANTHER" id="PTHR21310">
    <property type="entry name" value="AMINOGLYCOSIDE PHOSPHOTRANSFERASE-RELATED-RELATED"/>
    <property type="match status" value="1"/>
</dbReference>
<dbReference type="PANTHER" id="PTHR21310:SF48">
    <property type="entry name" value="AMINOGLYCOSIDE PHOSPHOTRANSFERASE DOMAIN-CONTAINING PROTEIN"/>
    <property type="match status" value="1"/>
</dbReference>
<proteinExistence type="predicted"/>
<dbReference type="Proteomes" id="UP001375240">
    <property type="component" value="Unassembled WGS sequence"/>
</dbReference>
<evidence type="ECO:0000313" key="2">
    <source>
        <dbReference type="EMBL" id="KAK6350271.1"/>
    </source>
</evidence>
<reference evidence="2 3" key="1">
    <citation type="submission" date="2019-10" db="EMBL/GenBank/DDBJ databases">
        <authorList>
            <person name="Palmer J.M."/>
        </authorList>
    </citation>
    <scope>NUCLEOTIDE SEQUENCE [LARGE SCALE GENOMIC DNA]</scope>
    <source>
        <strain evidence="2 3">TWF696</strain>
    </source>
</reference>
<dbReference type="InterPro" id="IPR011009">
    <property type="entry name" value="Kinase-like_dom_sf"/>
</dbReference>
<dbReference type="EMBL" id="JAVHNQ010000004">
    <property type="protein sequence ID" value="KAK6350271.1"/>
    <property type="molecule type" value="Genomic_DNA"/>
</dbReference>
<gene>
    <name evidence="2" type="ORF">TWF696_006506</name>
</gene>
<dbReference type="CDD" id="cd05120">
    <property type="entry name" value="APH_ChoK_like"/>
    <property type="match status" value="1"/>
</dbReference>
<dbReference type="InterPro" id="IPR051678">
    <property type="entry name" value="AGP_Transferase"/>
</dbReference>
<feature type="domain" description="Aminoglycoside phosphotransferase" evidence="1">
    <location>
        <begin position="43"/>
        <end position="280"/>
    </location>
</feature>